<dbReference type="SUPFAM" id="SSF54695">
    <property type="entry name" value="POZ domain"/>
    <property type="match status" value="1"/>
</dbReference>
<evidence type="ECO:0000259" key="1">
    <source>
        <dbReference type="PROSITE" id="PS50097"/>
    </source>
</evidence>
<proteinExistence type="predicted"/>
<dbReference type="PROSITE" id="PS50097">
    <property type="entry name" value="BTB"/>
    <property type="match status" value="1"/>
</dbReference>
<dbReference type="Pfam" id="PF00651">
    <property type="entry name" value="BTB"/>
    <property type="match status" value="1"/>
</dbReference>
<evidence type="ECO:0008006" key="5">
    <source>
        <dbReference type="Google" id="ProtNLM"/>
    </source>
</evidence>
<dbReference type="InterPro" id="IPR011333">
    <property type="entry name" value="SKP1/BTB/POZ_sf"/>
</dbReference>
<dbReference type="PANTHER" id="PTHR45774">
    <property type="entry name" value="BTB/POZ DOMAIN-CONTAINING"/>
    <property type="match status" value="1"/>
</dbReference>
<dbReference type="Proteomes" id="UP000266861">
    <property type="component" value="Unassembled WGS sequence"/>
</dbReference>
<dbReference type="Pfam" id="PF07707">
    <property type="entry name" value="BACK"/>
    <property type="match status" value="1"/>
</dbReference>
<name>A0A397JEJ4_9GLOM</name>
<evidence type="ECO:0000313" key="3">
    <source>
        <dbReference type="EMBL" id="RHZ85552.1"/>
    </source>
</evidence>
<organism evidence="3 4">
    <name type="scientific">Diversispora epigaea</name>
    <dbReference type="NCBI Taxonomy" id="1348612"/>
    <lineage>
        <taxon>Eukaryota</taxon>
        <taxon>Fungi</taxon>
        <taxon>Fungi incertae sedis</taxon>
        <taxon>Mucoromycota</taxon>
        <taxon>Glomeromycotina</taxon>
        <taxon>Glomeromycetes</taxon>
        <taxon>Diversisporales</taxon>
        <taxon>Diversisporaceae</taxon>
        <taxon>Diversispora</taxon>
    </lineage>
</organism>
<reference evidence="3 4" key="1">
    <citation type="submission" date="2018-08" db="EMBL/GenBank/DDBJ databases">
        <title>Genome and evolution of the arbuscular mycorrhizal fungus Diversispora epigaea (formerly Glomus versiforme) and its bacterial endosymbionts.</title>
        <authorList>
            <person name="Sun X."/>
            <person name="Fei Z."/>
            <person name="Harrison M."/>
        </authorList>
    </citation>
    <scope>NUCLEOTIDE SEQUENCE [LARGE SCALE GENOMIC DNA]</scope>
    <source>
        <strain evidence="3 4">IT104</strain>
    </source>
</reference>
<dbReference type="EMBL" id="PQFF01000061">
    <property type="protein sequence ID" value="RHZ85552.1"/>
    <property type="molecule type" value="Genomic_DNA"/>
</dbReference>
<dbReference type="SMART" id="SM00225">
    <property type="entry name" value="BTB"/>
    <property type="match status" value="1"/>
</dbReference>
<feature type="domain" description="BTB" evidence="1">
    <location>
        <begin position="23"/>
        <end position="95"/>
    </location>
</feature>
<dbReference type="PANTHER" id="PTHR45774:SF3">
    <property type="entry name" value="BTB (POZ) DOMAIN-CONTAINING 2B-RELATED"/>
    <property type="match status" value="1"/>
</dbReference>
<accession>A0A397JEJ4</accession>
<evidence type="ECO:0000259" key="2">
    <source>
        <dbReference type="PROSITE" id="PS51886"/>
    </source>
</evidence>
<evidence type="ECO:0000313" key="4">
    <source>
        <dbReference type="Proteomes" id="UP000266861"/>
    </source>
</evidence>
<dbReference type="Gene3D" id="1.25.40.420">
    <property type="match status" value="1"/>
</dbReference>
<dbReference type="Pfam" id="PF07534">
    <property type="entry name" value="TLD"/>
    <property type="match status" value="1"/>
</dbReference>
<comment type="caution">
    <text evidence="3">The sequence shown here is derived from an EMBL/GenBank/DDBJ whole genome shotgun (WGS) entry which is preliminary data.</text>
</comment>
<keyword evidence="4" id="KW-1185">Reference proteome</keyword>
<dbReference type="InterPro" id="IPR006571">
    <property type="entry name" value="TLDc_dom"/>
</dbReference>
<dbReference type="Gene3D" id="3.30.710.10">
    <property type="entry name" value="Potassium Channel Kv1.1, Chain A"/>
    <property type="match status" value="1"/>
</dbReference>
<dbReference type="InterPro" id="IPR011705">
    <property type="entry name" value="BACK"/>
</dbReference>
<protein>
    <recommendedName>
        <fullName evidence="5">BTB domain-containing protein</fullName>
    </recommendedName>
</protein>
<feature type="domain" description="TLDc" evidence="2">
    <location>
        <begin position="312"/>
        <end position="496"/>
    </location>
</feature>
<dbReference type="InterPro" id="IPR000210">
    <property type="entry name" value="BTB/POZ_dom"/>
</dbReference>
<dbReference type="PROSITE" id="PS51886">
    <property type="entry name" value="TLDC"/>
    <property type="match status" value="1"/>
</dbReference>
<dbReference type="AlphaFoldDB" id="A0A397JEJ4"/>
<sequence>MSFKFFDKLSQDFSELLNDKKEYNVVIEVDKEENMKSFTAHSVVLRYRSSYFDKELENAIANENYIKTIIKPNISVQIFEIILKYIYSGIVNIEDMDTKTIYELMVNANELEITELSRKLESYLIESKASWLTHFSLAYHSIFDSNEFKDLKNFYNDIIAKYPNLIFESEGFTSLKESALISILKRDDLKVEEIKIWDYVIKWGIAQNPILPADSKEWSKENFKALKITLGQCLPLIRYFHIPGEIILEKVKPYKKILEKQLWDDIIQHSISPNKSVNSLILPARIISNPELPSRTISTPEFPSRANEPFSTIINNEHVAELSSWVDRKLTIYPSEDIPYEFQLILRGSRDDFNPKTFWNMCNGHTNTIVIAKVAGTDEIVGGYNPLTWDNLKCGWMKTNDSFIFSLKNGNIQNSILSRVIPFKKRALHYPMEPSSFGPWFGLSEFLMETSVSDFTQDKRCQCKIKGTKGVVNYEKPIRTTSNGFSIVDYEVFNISKFF</sequence>
<gene>
    <name evidence="3" type="ORF">Glove_64g42</name>
</gene>